<dbReference type="STRING" id="936435.F8PI19"/>
<dbReference type="AlphaFoldDB" id="F8PI19"/>
<sequence>IQRGASSARSDDTKSLKGVVLDWITPRGELLHPCLSWNIKTDHGFNYERTGKLLCPAGLNWSNSEIKHKLRNGEMLVSGDQWPVFLYHGYIYNAEDPWQELFWSFILVSAYKHIFTSPSSVEQ</sequence>
<gene>
    <name evidence="1" type="ORF">SERLA73DRAFT_35493</name>
</gene>
<dbReference type="InParanoid" id="F8PI19"/>
<evidence type="ECO:0000313" key="1">
    <source>
        <dbReference type="EMBL" id="EGO04597.1"/>
    </source>
</evidence>
<dbReference type="Proteomes" id="UP000008063">
    <property type="component" value="Unassembled WGS sequence"/>
</dbReference>
<feature type="non-terminal residue" evidence="1">
    <location>
        <position position="1"/>
    </location>
</feature>
<feature type="non-terminal residue" evidence="1">
    <location>
        <position position="123"/>
    </location>
</feature>
<dbReference type="HOGENOM" id="CLU_162408_0_0_1"/>
<proteinExistence type="predicted"/>
<dbReference type="InterPro" id="IPR046521">
    <property type="entry name" value="DUF6698"/>
</dbReference>
<dbReference type="OMA" id="CLSWNIK"/>
<dbReference type="EMBL" id="GL945474">
    <property type="protein sequence ID" value="EGO04597.1"/>
    <property type="molecule type" value="Genomic_DNA"/>
</dbReference>
<dbReference type="Pfam" id="PF20414">
    <property type="entry name" value="DUF6698"/>
    <property type="match status" value="1"/>
</dbReference>
<dbReference type="OrthoDB" id="3160134at2759"/>
<protein>
    <submittedName>
        <fullName evidence="1">Uncharacterized protein</fullName>
    </submittedName>
</protein>
<keyword evidence="2" id="KW-1185">Reference proteome</keyword>
<organism evidence="2">
    <name type="scientific">Serpula lacrymans var. lacrymans (strain S7.3)</name>
    <name type="common">Dry rot fungus</name>
    <dbReference type="NCBI Taxonomy" id="936435"/>
    <lineage>
        <taxon>Eukaryota</taxon>
        <taxon>Fungi</taxon>
        <taxon>Dikarya</taxon>
        <taxon>Basidiomycota</taxon>
        <taxon>Agaricomycotina</taxon>
        <taxon>Agaricomycetes</taxon>
        <taxon>Agaricomycetidae</taxon>
        <taxon>Boletales</taxon>
        <taxon>Coniophorineae</taxon>
        <taxon>Serpulaceae</taxon>
        <taxon>Serpula</taxon>
    </lineage>
</organism>
<accession>F8PI19</accession>
<evidence type="ECO:0000313" key="2">
    <source>
        <dbReference type="Proteomes" id="UP000008063"/>
    </source>
</evidence>
<name>F8PI19_SERL3</name>
<reference evidence="2" key="1">
    <citation type="journal article" date="2011" name="Science">
        <title>The plant cell wall-decomposing machinery underlies the functional diversity of forest fungi.</title>
        <authorList>
            <person name="Eastwood D.C."/>
            <person name="Floudas D."/>
            <person name="Binder M."/>
            <person name="Majcherczyk A."/>
            <person name="Schneider P."/>
            <person name="Aerts A."/>
            <person name="Asiegbu F.O."/>
            <person name="Baker S.E."/>
            <person name="Barry K."/>
            <person name="Bendiksby M."/>
            <person name="Blumentritt M."/>
            <person name="Coutinho P.M."/>
            <person name="Cullen D."/>
            <person name="de Vries R.P."/>
            <person name="Gathman A."/>
            <person name="Goodell B."/>
            <person name="Henrissat B."/>
            <person name="Ihrmark K."/>
            <person name="Kauserud H."/>
            <person name="Kohler A."/>
            <person name="LaButti K."/>
            <person name="Lapidus A."/>
            <person name="Lavin J.L."/>
            <person name="Lee Y.-H."/>
            <person name="Lindquist E."/>
            <person name="Lilly W."/>
            <person name="Lucas S."/>
            <person name="Morin E."/>
            <person name="Murat C."/>
            <person name="Oguiza J.A."/>
            <person name="Park J."/>
            <person name="Pisabarro A.G."/>
            <person name="Riley R."/>
            <person name="Rosling A."/>
            <person name="Salamov A."/>
            <person name="Schmidt O."/>
            <person name="Schmutz J."/>
            <person name="Skrede I."/>
            <person name="Stenlid J."/>
            <person name="Wiebenga A."/>
            <person name="Xie X."/>
            <person name="Kuees U."/>
            <person name="Hibbett D.S."/>
            <person name="Hoffmeister D."/>
            <person name="Hoegberg N."/>
            <person name="Martin F."/>
            <person name="Grigoriev I.V."/>
            <person name="Watkinson S.C."/>
        </authorList>
    </citation>
    <scope>NUCLEOTIDE SEQUENCE [LARGE SCALE GENOMIC DNA]</scope>
    <source>
        <strain evidence="2">strain S7.3</strain>
    </source>
</reference>